<accession>A6IMY3</accession>
<name>A6IMY3_RAT</name>
<organism evidence="1 2">
    <name type="scientific">Rattus norvegicus</name>
    <name type="common">Rat</name>
    <dbReference type="NCBI Taxonomy" id="10116"/>
    <lineage>
        <taxon>Eukaryota</taxon>
        <taxon>Metazoa</taxon>
        <taxon>Chordata</taxon>
        <taxon>Craniata</taxon>
        <taxon>Vertebrata</taxon>
        <taxon>Euteleostomi</taxon>
        <taxon>Mammalia</taxon>
        <taxon>Eutheria</taxon>
        <taxon>Euarchontoglires</taxon>
        <taxon>Glires</taxon>
        <taxon>Rodentia</taxon>
        <taxon>Myomorpha</taxon>
        <taxon>Muroidea</taxon>
        <taxon>Muridae</taxon>
        <taxon>Murinae</taxon>
        <taxon>Rattus</taxon>
    </lineage>
</organism>
<dbReference type="Proteomes" id="UP000234681">
    <property type="component" value="Chromosome 4"/>
</dbReference>
<gene>
    <name evidence="1" type="ORF">rCG_30105</name>
</gene>
<proteinExistence type="predicted"/>
<evidence type="ECO:0000313" key="1">
    <source>
        <dbReference type="EMBL" id="EDM01456.1"/>
    </source>
</evidence>
<protein>
    <submittedName>
        <fullName evidence="1">RCG30105</fullName>
    </submittedName>
</protein>
<reference evidence="1 2" key="1">
    <citation type="submission" date="2005-09" db="EMBL/GenBank/DDBJ databases">
        <authorList>
            <person name="Mural R.J."/>
            <person name="Li P.W."/>
            <person name="Adams M.D."/>
            <person name="Amanatides P.G."/>
            <person name="Baden-Tillson H."/>
            <person name="Barnstead M."/>
            <person name="Chin S.H."/>
            <person name="Dew I."/>
            <person name="Evans C.A."/>
            <person name="Ferriera S."/>
            <person name="Flanigan M."/>
            <person name="Fosler C."/>
            <person name="Glodek A."/>
            <person name="Gu Z."/>
            <person name="Holt R.A."/>
            <person name="Jennings D."/>
            <person name="Kraft C.L."/>
            <person name="Lu F."/>
            <person name="Nguyen T."/>
            <person name="Nusskern D.R."/>
            <person name="Pfannkoch C.M."/>
            <person name="Sitter C."/>
            <person name="Sutton G.G."/>
            <person name="Venter J.C."/>
            <person name="Wang Z."/>
            <person name="Woodage T."/>
            <person name="Zheng X.H."/>
            <person name="Zhong F."/>
        </authorList>
    </citation>
    <scope>NUCLEOTIDE SEQUENCE [LARGE SCALE GENOMIC DNA]</scope>
    <source>
        <strain>BN</strain>
        <strain evidence="2">Sprague-Dawley</strain>
    </source>
</reference>
<dbReference type="AlphaFoldDB" id="A6IMY3"/>
<evidence type="ECO:0000313" key="2">
    <source>
        <dbReference type="Proteomes" id="UP000234681"/>
    </source>
</evidence>
<dbReference type="EMBL" id="CH473964">
    <property type="protein sequence ID" value="EDM01456.1"/>
    <property type="molecule type" value="Genomic_DNA"/>
</dbReference>
<sequence length="30" mass="3479">MRICTCDIPLESPLVSLWNYFISTDTLICM</sequence>